<evidence type="ECO:0000256" key="1">
    <source>
        <dbReference type="SAM" id="MobiDB-lite"/>
    </source>
</evidence>
<accession>D1AD79</accession>
<dbReference type="Proteomes" id="UP000001918">
    <property type="component" value="Chromosome"/>
</dbReference>
<proteinExistence type="predicted"/>
<feature type="region of interest" description="Disordered" evidence="1">
    <location>
        <begin position="1"/>
        <end position="33"/>
    </location>
</feature>
<evidence type="ECO:0000313" key="3">
    <source>
        <dbReference type="Proteomes" id="UP000001918"/>
    </source>
</evidence>
<sequence>MDLSSGMEPRHAAAFGLSTAGGRPVLRTPIPRP</sequence>
<organism evidence="2 3">
    <name type="scientific">Thermomonospora curvata (strain ATCC 19995 / DSM 43183 / JCM 3096 / KCTC 9072 / NBRC 15933 / NCIMB 10081 / Henssen B9)</name>
    <dbReference type="NCBI Taxonomy" id="471852"/>
    <lineage>
        <taxon>Bacteria</taxon>
        <taxon>Bacillati</taxon>
        <taxon>Actinomycetota</taxon>
        <taxon>Actinomycetes</taxon>
        <taxon>Streptosporangiales</taxon>
        <taxon>Thermomonosporaceae</taxon>
        <taxon>Thermomonospora</taxon>
    </lineage>
</organism>
<evidence type="ECO:0000313" key="2">
    <source>
        <dbReference type="EMBL" id="ACY99388.1"/>
    </source>
</evidence>
<dbReference type="HOGENOM" id="CLU_3384262_0_0_11"/>
<dbReference type="AlphaFoldDB" id="D1AD79"/>
<dbReference type="EMBL" id="CP001738">
    <property type="protein sequence ID" value="ACY99388.1"/>
    <property type="molecule type" value="Genomic_DNA"/>
</dbReference>
<dbReference type="STRING" id="471852.Tcur_3859"/>
<keyword evidence="3" id="KW-1185">Reference proteome</keyword>
<name>D1AD79_THECD</name>
<protein>
    <submittedName>
        <fullName evidence="2">Uncharacterized protein</fullName>
    </submittedName>
</protein>
<dbReference type="KEGG" id="tcu:Tcur_3859"/>
<reference evidence="2 3" key="1">
    <citation type="journal article" date="2011" name="Stand. Genomic Sci.">
        <title>Complete genome sequence of Thermomonospora curvata type strain (B9).</title>
        <authorList>
            <person name="Chertkov O."/>
            <person name="Sikorski J."/>
            <person name="Nolan M."/>
            <person name="Lapidus A."/>
            <person name="Lucas S."/>
            <person name="Del Rio T.G."/>
            <person name="Tice H."/>
            <person name="Cheng J.F."/>
            <person name="Goodwin L."/>
            <person name="Pitluck S."/>
            <person name="Liolios K."/>
            <person name="Ivanova N."/>
            <person name="Mavromatis K."/>
            <person name="Mikhailova N."/>
            <person name="Ovchinnikova G."/>
            <person name="Pati A."/>
            <person name="Chen A."/>
            <person name="Palaniappan K."/>
            <person name="Djao O.D."/>
            <person name="Land M."/>
            <person name="Hauser L."/>
            <person name="Chang Y.J."/>
            <person name="Jeffries C.D."/>
            <person name="Brettin T."/>
            <person name="Han C."/>
            <person name="Detter J.C."/>
            <person name="Rohde M."/>
            <person name="Goker M."/>
            <person name="Woyke T."/>
            <person name="Bristow J."/>
            <person name="Eisen J.A."/>
            <person name="Markowitz V."/>
            <person name="Hugenholtz P."/>
            <person name="Klenk H.P."/>
            <person name="Kyrpides N.C."/>
        </authorList>
    </citation>
    <scope>NUCLEOTIDE SEQUENCE [LARGE SCALE GENOMIC DNA]</scope>
    <source>
        <strain evidence="3">ATCC 19995 / DSM 43183 / JCM 3096 / KCTC 9072 / NBRC 15933 / NCIMB 10081 / Henssen B9</strain>
    </source>
</reference>
<gene>
    <name evidence="2" type="ordered locus">Tcur_3859</name>
</gene>